<evidence type="ECO:0000313" key="3">
    <source>
        <dbReference type="EMBL" id="ADY00259.1"/>
    </source>
</evidence>
<dbReference type="InterPro" id="IPR002716">
    <property type="entry name" value="PIN_dom"/>
</dbReference>
<keyword evidence="1" id="KW-0460">Magnesium</keyword>
<protein>
    <submittedName>
        <fullName evidence="3">PilT domain protein</fullName>
    </submittedName>
</protein>
<sequence length="114" mass="12836">MIVIDTSALTAFILKEPGWQSLITYVTNSISIDHIVKEVMNAIWKAQVKGIVSREYAFKLRDILMSLIGKNVVLEPEEKYVDRAFMIAIDNKLPIYDSLHIALAMSKGLPPFNA</sequence>
<organism evidence="3 4">
    <name type="scientific">Vulcanisaeta moutnovskia (strain 768-28)</name>
    <dbReference type="NCBI Taxonomy" id="985053"/>
    <lineage>
        <taxon>Archaea</taxon>
        <taxon>Thermoproteota</taxon>
        <taxon>Thermoprotei</taxon>
        <taxon>Thermoproteales</taxon>
        <taxon>Thermoproteaceae</taxon>
        <taxon>Vulcanisaeta</taxon>
    </lineage>
</organism>
<dbReference type="InterPro" id="IPR044153">
    <property type="entry name" value="PIN_Pae0151-like"/>
</dbReference>
<dbReference type="SUPFAM" id="SSF88723">
    <property type="entry name" value="PIN domain-like"/>
    <property type="match status" value="1"/>
</dbReference>
<dbReference type="PANTHER" id="PTHR35901">
    <property type="entry name" value="RIBONUCLEASE VAPC3"/>
    <property type="match status" value="1"/>
</dbReference>
<evidence type="ECO:0000313" key="4">
    <source>
        <dbReference type="Proteomes" id="UP000007485"/>
    </source>
</evidence>
<evidence type="ECO:0000256" key="1">
    <source>
        <dbReference type="ARBA" id="ARBA00022842"/>
    </source>
</evidence>
<dbReference type="AlphaFoldDB" id="F0QYX8"/>
<dbReference type="GeneID" id="10287694"/>
<dbReference type="InterPro" id="IPR029060">
    <property type="entry name" value="PIN-like_dom_sf"/>
</dbReference>
<evidence type="ECO:0000259" key="2">
    <source>
        <dbReference type="Pfam" id="PF01850"/>
    </source>
</evidence>
<feature type="domain" description="PIN" evidence="2">
    <location>
        <begin position="2"/>
        <end position="109"/>
    </location>
</feature>
<name>F0QYX8_VULM7</name>
<dbReference type="HOGENOM" id="CLU_121774_2_1_2"/>
<dbReference type="eggNOG" id="arCOG00726">
    <property type="taxonomic scope" value="Archaea"/>
</dbReference>
<dbReference type="EMBL" id="CP002529">
    <property type="protein sequence ID" value="ADY00259.1"/>
    <property type="molecule type" value="Genomic_DNA"/>
</dbReference>
<dbReference type="KEGG" id="vmo:VMUT_0042"/>
<dbReference type="CDD" id="cd09873">
    <property type="entry name" value="PIN_Pae0151-like"/>
    <property type="match status" value="1"/>
</dbReference>
<dbReference type="RefSeq" id="WP_013603423.1">
    <property type="nucleotide sequence ID" value="NC_015151.1"/>
</dbReference>
<dbReference type="Pfam" id="PF01850">
    <property type="entry name" value="PIN"/>
    <property type="match status" value="1"/>
</dbReference>
<dbReference type="InterPro" id="IPR051619">
    <property type="entry name" value="TypeII_TA_RNase_PINc/VapC"/>
</dbReference>
<gene>
    <name evidence="3" type="ordered locus">VMUT_0042</name>
</gene>
<accession>F0QYX8</accession>
<reference evidence="3 4" key="1">
    <citation type="journal article" date="2011" name="J. Bacteriol.">
        <title>Complete genome sequence of 'Vulcanisaeta moutnovskia' strain 768-28, a novel member of the hyperthermophilic crenarchaeal genus vulcanisaeta.</title>
        <authorList>
            <person name="Gumerov V.M."/>
            <person name="Mardanov A.V."/>
            <person name="Beletsky A.V."/>
            <person name="Prokofeva M.I."/>
            <person name="Bonch-Osmolovskaya E.A."/>
            <person name="Ravin N.V."/>
            <person name="Skryabin K.G."/>
        </authorList>
    </citation>
    <scope>NUCLEOTIDE SEQUENCE [LARGE SCALE GENOMIC DNA]</scope>
    <source>
        <strain evidence="3 4">768-28</strain>
    </source>
</reference>
<keyword evidence="4" id="KW-1185">Reference proteome</keyword>
<dbReference type="Proteomes" id="UP000007485">
    <property type="component" value="Chromosome"/>
</dbReference>
<proteinExistence type="predicted"/>
<dbReference type="Gene3D" id="3.40.50.1010">
    <property type="entry name" value="5'-nuclease"/>
    <property type="match status" value="1"/>
</dbReference>
<dbReference type="PANTHER" id="PTHR35901:SF1">
    <property type="entry name" value="EXONUCLEASE VAPC9"/>
    <property type="match status" value="1"/>
</dbReference>